<evidence type="ECO:0000256" key="2">
    <source>
        <dbReference type="HAMAP-Rule" id="MF_01867"/>
    </source>
</evidence>
<keyword evidence="6" id="KW-1185">Reference proteome</keyword>
<accession>A0A9X3RDH3</accession>
<dbReference type="InterPro" id="IPR055398">
    <property type="entry name" value="Rossmann-like_BshC"/>
</dbReference>
<protein>
    <recommendedName>
        <fullName evidence="2">Putative cysteine ligase BshC</fullName>
        <ecNumber evidence="2">6.-.-.-</ecNumber>
    </recommendedName>
</protein>
<feature type="domain" description="Bacillithiol biosynthesis BshC N-terminal Rossmann-like" evidence="3">
    <location>
        <begin position="1"/>
        <end position="377"/>
    </location>
</feature>
<evidence type="ECO:0000313" key="6">
    <source>
        <dbReference type="Proteomes" id="UP001152173"/>
    </source>
</evidence>
<dbReference type="InterPro" id="IPR055399">
    <property type="entry name" value="CC_BshC"/>
</dbReference>
<evidence type="ECO:0000256" key="1">
    <source>
        <dbReference type="ARBA" id="ARBA00022598"/>
    </source>
</evidence>
<keyword evidence="1 2" id="KW-0436">Ligase</keyword>
<dbReference type="PIRSF" id="PIRSF012535">
    <property type="entry name" value="UCP012535"/>
    <property type="match status" value="1"/>
</dbReference>
<dbReference type="GO" id="GO:0016874">
    <property type="term" value="F:ligase activity"/>
    <property type="evidence" value="ECO:0007669"/>
    <property type="project" value="UniProtKB-UniRule"/>
</dbReference>
<sequence>MIYDQINQPNSSPFMADFYSQKEDLSTFFHYLPNQRSFENRAKTLKSHRVDRTQLTKVIREYMANLTHSEKVDTHLKELEENALVVIGGQQAGLLTGPLYSVHKAISIVIMAKQQREALGIPVVPVFWIAGEDHDLDEINSTFTPQRGSLIKTTYNDRPNRKQMASESMLETEKLQSFIQDVFKQFTETVYTKEMLQKYLKIADQVSTYSQFFTVMMHDFFANEGLLMIDAAYESLRRYESPYFEKMIEQAPEIATLVVDQETRFQQAGYGQPIQASSDSANLFFVENGERFLLKQVDGVFHNEAAGLSFTKHELLDIAKNHPERLSNNVVTRPLMQEMVFPVLAFIGGPGELAYWATFKTMFEHFDMELPVIVPRLSITIIDRKSKQYLDELGLPLESVFDGQLQLHKQTFMDDVKDDVAEEMILEIQKTLVAQYGKLADHLASTQSASAFSVLTEKNLQIHEKQFTYLSRKIEDANLLRHDVKLRKYNHIEGFIFPEYTLQERWFSPLLFLNEVGPTLIDDLLSQPFEFNGKHKVISY</sequence>
<dbReference type="EMBL" id="JAMKBJ010000003">
    <property type="protein sequence ID" value="MCZ8536402.1"/>
    <property type="molecule type" value="Genomic_DNA"/>
</dbReference>
<comment type="function">
    <text evidence="2">Involved in bacillithiol (BSH) biosynthesis. May catalyze the last step of the pathway, the addition of cysteine to glucosamine malate (GlcN-Mal) to generate BSH.</text>
</comment>
<dbReference type="Pfam" id="PF24850">
    <property type="entry name" value="CC_BshC"/>
    <property type="match status" value="1"/>
</dbReference>
<dbReference type="EC" id="6.-.-.-" evidence="2"/>
<dbReference type="Proteomes" id="UP001152173">
    <property type="component" value="Unassembled WGS sequence"/>
</dbReference>
<name>A0A9X3RDH3_9BACL</name>
<dbReference type="InterPro" id="IPR011199">
    <property type="entry name" value="Bacillithiol_biosynth_BshC"/>
</dbReference>
<dbReference type="NCBIfam" id="TIGR03998">
    <property type="entry name" value="thiol_BshC"/>
    <property type="match status" value="1"/>
</dbReference>
<proteinExistence type="inferred from homology"/>
<dbReference type="AlphaFoldDB" id="A0A9X3RDH3"/>
<dbReference type="Pfam" id="PF10079">
    <property type="entry name" value="Rossmann-like_BshC"/>
    <property type="match status" value="1"/>
</dbReference>
<evidence type="ECO:0000313" key="5">
    <source>
        <dbReference type="EMBL" id="MCZ8536402.1"/>
    </source>
</evidence>
<reference evidence="5" key="1">
    <citation type="submission" date="2022-05" db="EMBL/GenBank/DDBJ databases">
        <authorList>
            <person name="Colautti A."/>
            <person name="Iacumin L."/>
        </authorList>
    </citation>
    <scope>NUCLEOTIDE SEQUENCE</scope>
    <source>
        <strain evidence="5">SK 55</strain>
    </source>
</reference>
<feature type="domain" description="Bacillithiol biosynthesis BshC C-terminal coiled-coil" evidence="4">
    <location>
        <begin position="379"/>
        <end position="539"/>
    </location>
</feature>
<organism evidence="5 6">
    <name type="scientific">Paenisporosarcina quisquiliarum</name>
    <dbReference type="NCBI Taxonomy" id="365346"/>
    <lineage>
        <taxon>Bacteria</taxon>
        <taxon>Bacillati</taxon>
        <taxon>Bacillota</taxon>
        <taxon>Bacilli</taxon>
        <taxon>Bacillales</taxon>
        <taxon>Caryophanaceae</taxon>
        <taxon>Paenisporosarcina</taxon>
    </lineage>
</organism>
<comment type="caution">
    <text evidence="5">The sequence shown here is derived from an EMBL/GenBank/DDBJ whole genome shotgun (WGS) entry which is preliminary data.</text>
</comment>
<comment type="similarity">
    <text evidence="2">Belongs to the BshC family.</text>
</comment>
<evidence type="ECO:0000259" key="4">
    <source>
        <dbReference type="Pfam" id="PF24850"/>
    </source>
</evidence>
<dbReference type="HAMAP" id="MF_01867">
    <property type="entry name" value="BshC"/>
    <property type="match status" value="1"/>
</dbReference>
<evidence type="ECO:0000259" key="3">
    <source>
        <dbReference type="Pfam" id="PF10079"/>
    </source>
</evidence>
<gene>
    <name evidence="2 5" type="primary">bshC</name>
    <name evidence="5" type="ORF">M9R32_04315</name>
</gene>
<dbReference type="RefSeq" id="WP_269925505.1">
    <property type="nucleotide sequence ID" value="NZ_JAMKBJ010000003.1"/>
</dbReference>